<dbReference type="SUPFAM" id="SSF63712">
    <property type="entry name" value="Nicotinic receptor ligand binding domain-like"/>
    <property type="match status" value="1"/>
</dbReference>
<organism evidence="4 5">
    <name type="scientific">Durusdinium trenchii</name>
    <dbReference type="NCBI Taxonomy" id="1381693"/>
    <lineage>
        <taxon>Eukaryota</taxon>
        <taxon>Sar</taxon>
        <taxon>Alveolata</taxon>
        <taxon>Dinophyceae</taxon>
        <taxon>Suessiales</taxon>
        <taxon>Symbiodiniaceae</taxon>
        <taxon>Durusdinium</taxon>
    </lineage>
</organism>
<comment type="subcellular location">
    <subcellularLocation>
        <location evidence="1">Membrane</location>
        <topology evidence="1">Multi-pass membrane protein</topology>
    </subcellularLocation>
</comment>
<feature type="transmembrane region" description="Helical" evidence="2">
    <location>
        <begin position="321"/>
        <end position="342"/>
    </location>
</feature>
<protein>
    <recommendedName>
        <fullName evidence="3">Neurotransmitter-gated ion-channel transmembrane domain-containing protein</fullName>
    </recommendedName>
</protein>
<sequence length="482" mass="56429">MAKVKVQDVPMPRRPPGYYEEVILKKYWRNCKVVDGKEICGEEVDCSNAIKVLLDINPHELKRVDDNSERFELVFIMKMYWLDPLLHSFPTKLIRRRPEPQLKPFEPPLQEVEGIVRRKYKNGDLLFVEKEGDARYKKAVLIKKDDYVKMEEPAWDHYFFPNYTFLNLVSTDGDAGCAKLQWCGEEGGFVEYARRYDAVFQETLELRRFPMDRQLCRIKLTAEADIQTFQFVVLEGEKQISQVSHDEWRVENHMQKKCTTYIRYADEKFPYPVQRSSVKTVLHLQRKGDYYFHNVLINIFLVNVIALFSFAVPVSDTGDRLSLLSTTLVAVTAYQTVINQSIPRKAYLTACDKYVIFAVIFQVLIGIETTIVAFIFQYHDWDEEMPARIRLIDSIVGMALGTLWIVSNGAILLFFHTLRDSWKAVYEMNEEPFAPMLKCLKCREKWHCKQATHSEEPQRQVCPFCGEQSAQLRKHYYTPSSK</sequence>
<accession>A0ABP0HV48</accession>
<dbReference type="Proteomes" id="UP001642484">
    <property type="component" value="Unassembled WGS sequence"/>
</dbReference>
<dbReference type="Gene3D" id="2.70.170.10">
    <property type="entry name" value="Neurotransmitter-gated ion-channel ligand-binding domain"/>
    <property type="match status" value="1"/>
</dbReference>
<gene>
    <name evidence="4" type="ORF">CCMP2556_LOCUS3500</name>
</gene>
<evidence type="ECO:0000313" key="5">
    <source>
        <dbReference type="Proteomes" id="UP001642484"/>
    </source>
</evidence>
<reference evidence="4 5" key="1">
    <citation type="submission" date="2024-02" db="EMBL/GenBank/DDBJ databases">
        <authorList>
            <person name="Chen Y."/>
            <person name="Shah S."/>
            <person name="Dougan E. K."/>
            <person name="Thang M."/>
            <person name="Chan C."/>
        </authorList>
    </citation>
    <scope>NUCLEOTIDE SEQUENCE [LARGE SCALE GENOMIC DNA]</scope>
</reference>
<evidence type="ECO:0000256" key="2">
    <source>
        <dbReference type="SAM" id="Phobius"/>
    </source>
</evidence>
<feature type="transmembrane region" description="Helical" evidence="2">
    <location>
        <begin position="295"/>
        <end position="315"/>
    </location>
</feature>
<comment type="caution">
    <text evidence="4">The sequence shown here is derived from an EMBL/GenBank/DDBJ whole genome shotgun (WGS) entry which is preliminary data.</text>
</comment>
<dbReference type="InterPro" id="IPR006201">
    <property type="entry name" value="Neur_channel"/>
</dbReference>
<dbReference type="InterPro" id="IPR036734">
    <property type="entry name" value="Neur_chan_lig-bd_sf"/>
</dbReference>
<dbReference type="InterPro" id="IPR038050">
    <property type="entry name" value="Neuro_actylchol_rec"/>
</dbReference>
<name>A0ABP0HV48_9DINO</name>
<dbReference type="EMBL" id="CAXAMN010001381">
    <property type="protein sequence ID" value="CAK8994079.1"/>
    <property type="molecule type" value="Genomic_DNA"/>
</dbReference>
<dbReference type="InterPro" id="IPR036719">
    <property type="entry name" value="Neuro-gated_channel_TM_sf"/>
</dbReference>
<evidence type="ECO:0000259" key="3">
    <source>
        <dbReference type="Pfam" id="PF02932"/>
    </source>
</evidence>
<feature type="non-terminal residue" evidence="4">
    <location>
        <position position="482"/>
    </location>
</feature>
<keyword evidence="2" id="KW-0812">Transmembrane</keyword>
<keyword evidence="2" id="KW-0472">Membrane</keyword>
<dbReference type="SUPFAM" id="SSF90112">
    <property type="entry name" value="Neurotransmitter-gated ion-channel transmembrane pore"/>
    <property type="match status" value="1"/>
</dbReference>
<dbReference type="Pfam" id="PF02932">
    <property type="entry name" value="Neur_chan_memb"/>
    <property type="match status" value="1"/>
</dbReference>
<evidence type="ECO:0000256" key="1">
    <source>
        <dbReference type="ARBA" id="ARBA00004141"/>
    </source>
</evidence>
<keyword evidence="2" id="KW-1133">Transmembrane helix</keyword>
<feature type="domain" description="Neurotransmitter-gated ion-channel transmembrane" evidence="3">
    <location>
        <begin position="301"/>
        <end position="390"/>
    </location>
</feature>
<evidence type="ECO:0000313" key="4">
    <source>
        <dbReference type="EMBL" id="CAK8994079.1"/>
    </source>
</evidence>
<keyword evidence="5" id="KW-1185">Reference proteome</keyword>
<feature type="transmembrane region" description="Helical" evidence="2">
    <location>
        <begin position="395"/>
        <end position="415"/>
    </location>
</feature>
<dbReference type="Gene3D" id="1.20.58.390">
    <property type="entry name" value="Neurotransmitter-gated ion-channel transmembrane domain"/>
    <property type="match status" value="1"/>
</dbReference>
<dbReference type="PANTHER" id="PTHR18945">
    <property type="entry name" value="NEUROTRANSMITTER GATED ION CHANNEL"/>
    <property type="match status" value="1"/>
</dbReference>
<feature type="transmembrane region" description="Helical" evidence="2">
    <location>
        <begin position="354"/>
        <end position="375"/>
    </location>
</feature>
<dbReference type="InterPro" id="IPR006029">
    <property type="entry name" value="Neurotrans-gated_channel_TM"/>
</dbReference>
<proteinExistence type="predicted"/>